<reference evidence="2" key="1">
    <citation type="journal article" date="2010" name="Nat. Biotechnol.">
        <title>Draft genome sequence of the oilseed species Ricinus communis.</title>
        <authorList>
            <person name="Chan A.P."/>
            <person name="Crabtree J."/>
            <person name="Zhao Q."/>
            <person name="Lorenzi H."/>
            <person name="Orvis J."/>
            <person name="Puiu D."/>
            <person name="Melake-Berhan A."/>
            <person name="Jones K.M."/>
            <person name="Redman J."/>
            <person name="Chen G."/>
            <person name="Cahoon E.B."/>
            <person name="Gedil M."/>
            <person name="Stanke M."/>
            <person name="Haas B.J."/>
            <person name="Wortman J.R."/>
            <person name="Fraser-Liggett C.M."/>
            <person name="Ravel J."/>
            <person name="Rabinowicz P.D."/>
        </authorList>
    </citation>
    <scope>NUCLEOTIDE SEQUENCE [LARGE SCALE GENOMIC DNA]</scope>
    <source>
        <strain evidence="2">cv. Hale</strain>
    </source>
</reference>
<dbReference type="InParanoid" id="B9TMK7"/>
<protein>
    <submittedName>
        <fullName evidence="1">Uncharacterized protein</fullName>
    </submittedName>
</protein>
<organism evidence="1 2">
    <name type="scientific">Ricinus communis</name>
    <name type="common">Castor bean</name>
    <dbReference type="NCBI Taxonomy" id="3988"/>
    <lineage>
        <taxon>Eukaryota</taxon>
        <taxon>Viridiplantae</taxon>
        <taxon>Streptophyta</taxon>
        <taxon>Embryophyta</taxon>
        <taxon>Tracheophyta</taxon>
        <taxon>Spermatophyta</taxon>
        <taxon>Magnoliopsida</taxon>
        <taxon>eudicotyledons</taxon>
        <taxon>Gunneridae</taxon>
        <taxon>Pentapetalae</taxon>
        <taxon>rosids</taxon>
        <taxon>fabids</taxon>
        <taxon>Malpighiales</taxon>
        <taxon>Euphorbiaceae</taxon>
        <taxon>Acalyphoideae</taxon>
        <taxon>Acalypheae</taxon>
        <taxon>Ricinus</taxon>
    </lineage>
</organism>
<dbReference type="Proteomes" id="UP000008311">
    <property type="component" value="Unassembled WGS sequence"/>
</dbReference>
<gene>
    <name evidence="1" type="ORF">RCOM_2045940</name>
</gene>
<name>B9TMK7_RICCO</name>
<sequence>ARDLLAVRGAVLHQPGGVKPARALQCAADARQVAADLHDDQGLGRLHAAHQLVFGQGAGHHAEHVVAPGDGLARGVPAAHHAGDAGHHVQRHLAAFAQPGVQMHEGAVEEGVALAQHHHLPGLRQRFQAQAPVVVEARQQVHIGGAVHGQLGGHRVLHGVLGGALGQQAVHQLAGLAGPALLAEERHLAGAAHQAVGLDAHEFGVARAQAHADNAGPALAGTRLPTRHGWPVR</sequence>
<dbReference type="AlphaFoldDB" id="B9TMK7"/>
<dbReference type="EMBL" id="EQ989400">
    <property type="protein sequence ID" value="EEF22908.1"/>
    <property type="molecule type" value="Genomic_DNA"/>
</dbReference>
<evidence type="ECO:0000313" key="1">
    <source>
        <dbReference type="EMBL" id="EEF22908.1"/>
    </source>
</evidence>
<evidence type="ECO:0000313" key="2">
    <source>
        <dbReference type="Proteomes" id="UP000008311"/>
    </source>
</evidence>
<accession>B9TMK7</accession>
<proteinExistence type="predicted"/>
<feature type="non-terminal residue" evidence="1">
    <location>
        <position position="1"/>
    </location>
</feature>
<keyword evidence="2" id="KW-1185">Reference proteome</keyword>